<evidence type="ECO:0000313" key="2">
    <source>
        <dbReference type="Proteomes" id="UP000176364"/>
    </source>
</evidence>
<sequence>MTGEQIFAPLKTFVFESREQPVTFVETTTEVADGVDCDVYKFDGDESKDLGIIRIKPGKKTPLQRVKLGDRTVEGFVSGKGKLMITKQDGTKIVYQVDDEEKTPFVVDVQIGELMQWEAAPGEKLVAYEICFPPYEDGRYENIQE</sequence>
<comment type="caution">
    <text evidence="1">The sequence shown here is derived from an EMBL/GenBank/DDBJ whole genome shotgun (WGS) entry which is preliminary data.</text>
</comment>
<name>A0A1F5DRV1_9BACT</name>
<dbReference type="AlphaFoldDB" id="A0A1F5DRV1"/>
<accession>A0A1F5DRV1</accession>
<dbReference type="Proteomes" id="UP000176364">
    <property type="component" value="Unassembled WGS sequence"/>
</dbReference>
<reference evidence="1 2" key="1">
    <citation type="journal article" date="2016" name="Nat. Commun.">
        <title>Thousands of microbial genomes shed light on interconnected biogeochemical processes in an aquifer system.</title>
        <authorList>
            <person name="Anantharaman K."/>
            <person name="Brown C.T."/>
            <person name="Hug L.A."/>
            <person name="Sharon I."/>
            <person name="Castelle C.J."/>
            <person name="Probst A.J."/>
            <person name="Thomas B.C."/>
            <person name="Singh A."/>
            <person name="Wilkins M.J."/>
            <person name="Karaoz U."/>
            <person name="Brodie E.L."/>
            <person name="Williams K.H."/>
            <person name="Hubbard S.S."/>
            <person name="Banfield J.F."/>
        </authorList>
    </citation>
    <scope>NUCLEOTIDE SEQUENCE [LARGE SCALE GENOMIC DNA]</scope>
</reference>
<evidence type="ECO:0000313" key="1">
    <source>
        <dbReference type="EMBL" id="OGD57741.1"/>
    </source>
</evidence>
<proteinExistence type="predicted"/>
<dbReference type="EMBL" id="MEZQ01000060">
    <property type="protein sequence ID" value="OGD57741.1"/>
    <property type="molecule type" value="Genomic_DNA"/>
</dbReference>
<gene>
    <name evidence="1" type="ORF">A3I57_00180</name>
</gene>
<organism evidence="1 2">
    <name type="scientific">Candidatus Beckwithbacteria bacterium RIFCSPLOWO2_02_FULL_47_23</name>
    <dbReference type="NCBI Taxonomy" id="1797463"/>
    <lineage>
        <taxon>Bacteria</taxon>
        <taxon>Candidatus Beckwithiibacteriota</taxon>
    </lineage>
</organism>
<protein>
    <submittedName>
        <fullName evidence="1">Uncharacterized protein</fullName>
    </submittedName>
</protein>